<protein>
    <recommendedName>
        <fullName evidence="1">IraD/Gp25-like domain-containing protein</fullName>
    </recommendedName>
</protein>
<evidence type="ECO:0000313" key="3">
    <source>
        <dbReference type="Proteomes" id="UP000249393"/>
    </source>
</evidence>
<organism evidence="2 3">
    <name type="scientific">Caulobacter segnis</name>
    <dbReference type="NCBI Taxonomy" id="88688"/>
    <lineage>
        <taxon>Bacteria</taxon>
        <taxon>Pseudomonadati</taxon>
        <taxon>Pseudomonadota</taxon>
        <taxon>Alphaproteobacteria</taxon>
        <taxon>Caulobacterales</taxon>
        <taxon>Caulobacteraceae</taxon>
        <taxon>Caulobacter</taxon>
    </lineage>
</organism>
<name>A0A2W5X821_9CAUL</name>
<dbReference type="InterPro" id="IPR007048">
    <property type="entry name" value="IraD/Gp25-like"/>
</dbReference>
<dbReference type="RefSeq" id="WP_304273161.1">
    <property type="nucleotide sequence ID" value="NZ_QFQZ01000002.1"/>
</dbReference>
<dbReference type="EMBL" id="QFQZ01000002">
    <property type="protein sequence ID" value="PZR37184.1"/>
    <property type="molecule type" value="Genomic_DNA"/>
</dbReference>
<dbReference type="Proteomes" id="UP000249393">
    <property type="component" value="Unassembled WGS sequence"/>
</dbReference>
<gene>
    <name evidence="2" type="ORF">DI526_01320</name>
</gene>
<accession>A0A2W5X821</accession>
<proteinExistence type="predicted"/>
<comment type="caution">
    <text evidence="2">The sequence shown here is derived from an EMBL/GenBank/DDBJ whole genome shotgun (WGS) entry which is preliminary data.</text>
</comment>
<feature type="domain" description="IraD/Gp25-like" evidence="1">
    <location>
        <begin position="17"/>
        <end position="82"/>
    </location>
</feature>
<dbReference type="Pfam" id="PF04965">
    <property type="entry name" value="GPW_gp25"/>
    <property type="match status" value="1"/>
</dbReference>
<reference evidence="2 3" key="1">
    <citation type="submission" date="2017-08" db="EMBL/GenBank/DDBJ databases">
        <title>Infants hospitalized years apart are colonized by the same room-sourced microbial strains.</title>
        <authorList>
            <person name="Brooks B."/>
            <person name="Olm M.R."/>
            <person name="Firek B.A."/>
            <person name="Baker R."/>
            <person name="Thomas B.C."/>
            <person name="Morowitz M.J."/>
            <person name="Banfield J.F."/>
        </authorList>
    </citation>
    <scope>NUCLEOTIDE SEQUENCE [LARGE SCALE GENOMIC DNA]</scope>
    <source>
        <strain evidence="2">S2_003_000_R2_4</strain>
    </source>
</reference>
<evidence type="ECO:0000259" key="1">
    <source>
        <dbReference type="Pfam" id="PF04965"/>
    </source>
</evidence>
<dbReference type="AlphaFoldDB" id="A0A2W5X821"/>
<evidence type="ECO:0000313" key="2">
    <source>
        <dbReference type="EMBL" id="PZR37184.1"/>
    </source>
</evidence>
<sequence length="124" mass="13307">MRGIDRDTGQPISGPAYLRQRIANVLTTAIGSSVMRRDYGSEIPAMIDMVVNPANVLLLYGAIAGALQRWVGDFKLTRVELLRGQQPGQFVLALEGQETGQSATPEPTQISVPLRITATGLTTA</sequence>
<dbReference type="Gene3D" id="3.10.450.40">
    <property type="match status" value="1"/>
</dbReference>
<dbReference type="SUPFAM" id="SSF160719">
    <property type="entry name" value="gpW/gp25-like"/>
    <property type="match status" value="1"/>
</dbReference>